<name>A0A8J3IW19_9CHLR</name>
<evidence type="ECO:0000313" key="3">
    <source>
        <dbReference type="EMBL" id="GHO97857.1"/>
    </source>
</evidence>
<protein>
    <recommendedName>
        <fullName evidence="2">Response regulatory domain-containing protein</fullName>
    </recommendedName>
</protein>
<evidence type="ECO:0000256" key="1">
    <source>
        <dbReference type="PROSITE-ProRule" id="PRU00169"/>
    </source>
</evidence>
<evidence type="ECO:0000259" key="2">
    <source>
        <dbReference type="PROSITE" id="PS50110"/>
    </source>
</evidence>
<dbReference type="Gene3D" id="3.40.50.2300">
    <property type="match status" value="1"/>
</dbReference>
<feature type="modified residue" description="4-aspartylphosphate" evidence="1">
    <location>
        <position position="93"/>
    </location>
</feature>
<reference evidence="3" key="1">
    <citation type="submission" date="2020-10" db="EMBL/GenBank/DDBJ databases">
        <title>Taxonomic study of unclassified bacteria belonging to the class Ktedonobacteria.</title>
        <authorList>
            <person name="Yabe S."/>
            <person name="Wang C.M."/>
            <person name="Zheng Y."/>
            <person name="Sakai Y."/>
            <person name="Cavaletti L."/>
            <person name="Monciardini P."/>
            <person name="Donadio S."/>
        </authorList>
    </citation>
    <scope>NUCLEOTIDE SEQUENCE</scope>
    <source>
        <strain evidence="3">ID150040</strain>
    </source>
</reference>
<dbReference type="Pfam" id="PF00072">
    <property type="entry name" value="Response_reg"/>
    <property type="match status" value="1"/>
</dbReference>
<organism evidence="3 4">
    <name type="scientific">Reticulibacter mediterranei</name>
    <dbReference type="NCBI Taxonomy" id="2778369"/>
    <lineage>
        <taxon>Bacteria</taxon>
        <taxon>Bacillati</taxon>
        <taxon>Chloroflexota</taxon>
        <taxon>Ktedonobacteria</taxon>
        <taxon>Ktedonobacterales</taxon>
        <taxon>Reticulibacteraceae</taxon>
        <taxon>Reticulibacter</taxon>
    </lineage>
</organism>
<dbReference type="InterPro" id="IPR011006">
    <property type="entry name" value="CheY-like_superfamily"/>
</dbReference>
<dbReference type="RefSeq" id="WP_220208634.1">
    <property type="nucleotide sequence ID" value="NZ_BNJK01000002.1"/>
</dbReference>
<dbReference type="SUPFAM" id="SSF52172">
    <property type="entry name" value="CheY-like"/>
    <property type="match status" value="1"/>
</dbReference>
<dbReference type="EMBL" id="BNJK01000002">
    <property type="protein sequence ID" value="GHO97857.1"/>
    <property type="molecule type" value="Genomic_DNA"/>
</dbReference>
<dbReference type="Proteomes" id="UP000597444">
    <property type="component" value="Unassembled WGS sequence"/>
</dbReference>
<dbReference type="AlphaFoldDB" id="A0A8J3IW19"/>
<evidence type="ECO:0000313" key="4">
    <source>
        <dbReference type="Proteomes" id="UP000597444"/>
    </source>
</evidence>
<proteinExistence type="predicted"/>
<dbReference type="GO" id="GO:0000160">
    <property type="term" value="P:phosphorelay signal transduction system"/>
    <property type="evidence" value="ECO:0007669"/>
    <property type="project" value="InterPro"/>
</dbReference>
<dbReference type="SMART" id="SM00448">
    <property type="entry name" value="REC"/>
    <property type="match status" value="1"/>
</dbReference>
<dbReference type="PROSITE" id="PS50110">
    <property type="entry name" value="RESPONSE_REGULATORY"/>
    <property type="match status" value="1"/>
</dbReference>
<feature type="domain" description="Response regulatory" evidence="2">
    <location>
        <begin position="39"/>
        <end position="161"/>
    </location>
</feature>
<accession>A0A8J3IW19</accession>
<comment type="caution">
    <text evidence="3">The sequence shown here is derived from an EMBL/GenBank/DDBJ whole genome shotgun (WGS) entry which is preliminary data.</text>
</comment>
<sequence>MVDNGSAIFEAAYQISSGGENKQPLYLAYQASHSFSRTGVLVVEQNPAIQDMLCWALELAGYLPIAQTPEYIVDHWRNHQLLTDEKIALLLLDVSFPWEQEGLEFLRTLRIHWAAHCSVALPIIVLTTSENMYQALSRQGEQVEKKPFHISRLIARIQDMIDGPTDLPS</sequence>
<keyword evidence="1" id="KW-0597">Phosphoprotein</keyword>
<dbReference type="InterPro" id="IPR001789">
    <property type="entry name" value="Sig_transdc_resp-reg_receiver"/>
</dbReference>
<keyword evidence="4" id="KW-1185">Reference proteome</keyword>
<gene>
    <name evidence="3" type="ORF">KSF_079050</name>
</gene>